<protein>
    <recommendedName>
        <fullName evidence="2">SEC7 domain-containing protein</fullName>
    </recommendedName>
</protein>
<proteinExistence type="predicted"/>
<feature type="compositionally biased region" description="Polar residues" evidence="1">
    <location>
        <begin position="1748"/>
        <end position="1759"/>
    </location>
</feature>
<dbReference type="GO" id="GO:0016192">
    <property type="term" value="P:vesicle-mediated transport"/>
    <property type="evidence" value="ECO:0007669"/>
    <property type="project" value="UniProtKB-ARBA"/>
</dbReference>
<dbReference type="GO" id="GO:0005737">
    <property type="term" value="C:cytoplasm"/>
    <property type="evidence" value="ECO:0007669"/>
    <property type="project" value="UniProtKB-ARBA"/>
</dbReference>
<feature type="region of interest" description="Disordered" evidence="1">
    <location>
        <begin position="1119"/>
        <end position="1141"/>
    </location>
</feature>
<reference evidence="3 4" key="1">
    <citation type="journal article" date="2015" name="Plant Cell">
        <title>Oil accumulation by the oleaginous diatom Fistulifera solaris as revealed by the genome and transcriptome.</title>
        <authorList>
            <person name="Tanaka T."/>
            <person name="Maeda Y."/>
            <person name="Veluchamy A."/>
            <person name="Tanaka M."/>
            <person name="Abida H."/>
            <person name="Marechal E."/>
            <person name="Bowler C."/>
            <person name="Muto M."/>
            <person name="Sunaga Y."/>
            <person name="Tanaka M."/>
            <person name="Yoshino T."/>
            <person name="Taniguchi T."/>
            <person name="Fukuda Y."/>
            <person name="Nemoto M."/>
            <person name="Matsumoto M."/>
            <person name="Wong P.S."/>
            <person name="Aburatani S."/>
            <person name="Fujibuchi W."/>
        </authorList>
    </citation>
    <scope>NUCLEOTIDE SEQUENCE [LARGE SCALE GENOMIC DNA]</scope>
    <source>
        <strain evidence="3 4">JPCC DA0580</strain>
    </source>
</reference>
<dbReference type="PROSITE" id="PS50190">
    <property type="entry name" value="SEC7"/>
    <property type="match status" value="1"/>
</dbReference>
<dbReference type="GO" id="GO:0005085">
    <property type="term" value="F:guanyl-nucleotide exchange factor activity"/>
    <property type="evidence" value="ECO:0007669"/>
    <property type="project" value="InterPro"/>
</dbReference>
<dbReference type="OrthoDB" id="430364at2759"/>
<comment type="caution">
    <text evidence="3">The sequence shown here is derived from an EMBL/GenBank/DDBJ whole genome shotgun (WGS) entry which is preliminary data.</text>
</comment>
<dbReference type="FunFam" id="1.10.1000.11:FF:000002">
    <property type="entry name" value="Cytohesin 1"/>
    <property type="match status" value="1"/>
</dbReference>
<evidence type="ECO:0000259" key="2">
    <source>
        <dbReference type="PROSITE" id="PS50190"/>
    </source>
</evidence>
<organism evidence="3 4">
    <name type="scientific">Fistulifera solaris</name>
    <name type="common">Oleaginous diatom</name>
    <dbReference type="NCBI Taxonomy" id="1519565"/>
    <lineage>
        <taxon>Eukaryota</taxon>
        <taxon>Sar</taxon>
        <taxon>Stramenopiles</taxon>
        <taxon>Ochrophyta</taxon>
        <taxon>Bacillariophyta</taxon>
        <taxon>Bacillariophyceae</taxon>
        <taxon>Bacillariophycidae</taxon>
        <taxon>Naviculales</taxon>
        <taxon>Naviculaceae</taxon>
        <taxon>Fistulifera</taxon>
    </lineage>
</organism>
<dbReference type="InterPro" id="IPR035999">
    <property type="entry name" value="Sec7_dom_sf"/>
</dbReference>
<dbReference type="Gene3D" id="1.10.1000.11">
    <property type="entry name" value="Arf Nucleotide-binding Site Opener,domain 2"/>
    <property type="match status" value="1"/>
</dbReference>
<dbReference type="InParanoid" id="A0A1Z5K2I7"/>
<keyword evidence="4" id="KW-1185">Reference proteome</keyword>
<dbReference type="EMBL" id="BDSP01000148">
    <property type="protein sequence ID" value="GAX20473.1"/>
    <property type="molecule type" value="Genomic_DNA"/>
</dbReference>
<feature type="compositionally biased region" description="Basic and acidic residues" evidence="1">
    <location>
        <begin position="84"/>
        <end position="125"/>
    </location>
</feature>
<evidence type="ECO:0000256" key="1">
    <source>
        <dbReference type="SAM" id="MobiDB-lite"/>
    </source>
</evidence>
<feature type="region of interest" description="Disordered" evidence="1">
    <location>
        <begin position="14"/>
        <end position="188"/>
    </location>
</feature>
<dbReference type="SMART" id="SM00222">
    <property type="entry name" value="Sec7"/>
    <property type="match status" value="1"/>
</dbReference>
<feature type="compositionally biased region" description="Basic and acidic residues" evidence="1">
    <location>
        <begin position="140"/>
        <end position="164"/>
    </location>
</feature>
<accession>A0A1Z5K2I7</accession>
<sequence length="1902" mass="209533">MDTSTIVSGLFSIETKRTSASTMETVDTSDGEYSNPMHDDENETAVSIESSPEELGDSVPEDLIHNCEQEFGPDDVVVSDENLVEDRSDDTQTDSAKDDAPPTEEKMPQDVVEKNGEASPCKEETTPAIDSSDVAVPESTDDRKPTEPVENRTEEQEHRKHAEPTDTAPPCEENEVTRPVARTSLKTSQHRIPSRAAIKVIKGEIHNVLTVLRDQRYVSRSRFTQEIVEDDEDLNSTSHPVVQALQDLQTQVTAAAELVAMQPDLVIDVDYLEPFCQCIELPEISAVVTGKALGSLHKFVLYGFVSPSSSSISYQDNKEPLGAVMRIAEALLSCTFEETFAGVMANQSDADNSDSGGAPSHLRPVGNRSLAHLRRRKSGTKDDLLFDDEQTVLKLLDVAALVVRTSMQDDAVHLVQARTISRLMDTCLHVSHRAEKATPLLKSAAFSALSQIVLQVFAAPGYEPVMQARKEILEKLATLLNPKHTEAAANGDATLTPGKKAKGADSKQKQVNHSVVTNGLTLVNIALEACREPLTREEVQILQNDVCRYLLQWSHSSHDLSLLSLTLRVIFNLFQSIRNELKVPLEVFLTSIHMRIINDDACVRHSPEEREVALESLVEFCQEPDMVQDIYLNYDCDVACSNLYEAIVTALGKAATPVGWEEEGIFSDESNADYTESEEVDMASKHSVPNPSDEGMASRKISKKPSATESVIASIRDPAVSNQVSPVTHLHRLSMEGLLSVLESIAKRCTGKAAAFKESSRADSGISEAESSRSWDPNDASQITTEELHERKRRKHALVKIARVFNSSSSSSEWLDLAVKEGVLESKESVEGVADILFTASMLDKAKVGIYLSKGPDDAYPFNAAVRHAFVGRYDFSDMTFAAALRKFLSKFRLPGEAQCIDRIMESFSKELYRQQGETSFFKSADAVFVLAFSTIMLNTDLHNPMIKQENRMTLEQFVRNNRGINDGEDLPEDFLVELYEQIKNKQIEVRKELGDIIKQHGEQEDFRKVWDNMISKKGEVALPFFSQAGVSRSTSQVAGFHHKEMFIGLAKPAIQAFAGIFQRSWDDGLVVKALNGLQTICKVAAYFECGSILDEVLNILLPMGTDYVMNAIVTDSSGSQTASDSQLGKEGEDDFDSDGLGRPIPYGLLCSYGGKEDVDITGSAYHRGLLALDCGFIVVRKYTARVVSAWPSFIECICALRDAHALPGGMTDLDDFADSNGNVLPQSTFAKTSQRRLEEVYRAHSEEEKAAKNKGWLRSIFRRTSKDTDELADPLGLPGRRDKLSKVAKALLEIAEASDVEAVVHLATGQSDVKRKIQLQIDCLDDFPFKHDPVGEQHAIFSIELATRALLSNRDHALEWFIPFLNKFEVVLSTVTSTKVPAPFVIERIVVTILRCCIHLYDIEETRGQLKASLHLVMMSLPKNFIKVIADRMACGLAIVLRNSYFLFDTPNDWTFLGDTMDTLAHFNNSRVFVFDGIASTVEYALPQVDAQDTTTREEHSTLTMDASLEFSKILIRFVLAFYQGDVAFSVPAMLCLEKVYRHIVELELQQTERKVEDATKIAPNEELFQNMAVAIYTVCRSSDAELSSEGAKCFRRVVIRTDISEINGDKWIDIMYLMANKQPPVTADASRGTTFSLLGQLASHVLPHLSHDKEIRDDLVDIMQQFAQLARENLRQGRRGKVSPLFEKTLQTVTYLSNLMVTEEWKGDTEFSTWASEILLSELERVGAAGASVHNQKATKPKPTPITVNTPSAQGPSSPVGRGSPTQPSRASLPPNVRVILSPNARASPPPNARGSPSSNARSVPPPNLRIGPPPVRGGPIRGGRGEPPPNYRGPGGPPPHVLNARGRGVPPNLQGRGQPPQGRGPPHARASPNTPSSPDSAPKAAPPLSEPEKVQVEAS</sequence>
<dbReference type="GO" id="GO:0012505">
    <property type="term" value="C:endomembrane system"/>
    <property type="evidence" value="ECO:0007669"/>
    <property type="project" value="UniProtKB-ARBA"/>
</dbReference>
<evidence type="ECO:0000313" key="4">
    <source>
        <dbReference type="Proteomes" id="UP000198406"/>
    </source>
</evidence>
<dbReference type="Pfam" id="PF12783">
    <property type="entry name" value="Sec7-like_HUS"/>
    <property type="match status" value="1"/>
</dbReference>
<feature type="compositionally biased region" description="Acidic residues" evidence="1">
    <location>
        <begin position="51"/>
        <end position="60"/>
    </location>
</feature>
<dbReference type="InterPro" id="IPR000904">
    <property type="entry name" value="Sec7_dom"/>
</dbReference>
<dbReference type="SUPFAM" id="SSF48425">
    <property type="entry name" value="Sec7 domain"/>
    <property type="match status" value="1"/>
</dbReference>
<feature type="compositionally biased region" description="Pro residues" evidence="1">
    <location>
        <begin position="1829"/>
        <end position="1843"/>
    </location>
</feature>
<feature type="compositionally biased region" description="Basic and acidic residues" evidence="1">
    <location>
        <begin position="1893"/>
        <end position="1902"/>
    </location>
</feature>
<dbReference type="CDD" id="cd00171">
    <property type="entry name" value="Sec7"/>
    <property type="match status" value="1"/>
</dbReference>
<dbReference type="SUPFAM" id="SSF48371">
    <property type="entry name" value="ARM repeat"/>
    <property type="match status" value="1"/>
</dbReference>
<evidence type="ECO:0000313" key="3">
    <source>
        <dbReference type="EMBL" id="GAX20473.1"/>
    </source>
</evidence>
<feature type="compositionally biased region" description="Polar residues" evidence="1">
    <location>
        <begin position="18"/>
        <end position="32"/>
    </location>
</feature>
<dbReference type="PANTHER" id="PTHR10663:SF388">
    <property type="entry name" value="GOLGI-SPECIFIC BREFELDIN A-RESISTANCE GUANINE NUCLEOTIDE EXCHANGE FACTOR 1"/>
    <property type="match status" value="1"/>
</dbReference>
<feature type="domain" description="SEC7" evidence="2">
    <location>
        <begin position="787"/>
        <end position="986"/>
    </location>
</feature>
<dbReference type="GO" id="GO:0032012">
    <property type="term" value="P:regulation of ARF protein signal transduction"/>
    <property type="evidence" value="ECO:0007669"/>
    <property type="project" value="InterPro"/>
</dbReference>
<dbReference type="Pfam" id="PF01369">
    <property type="entry name" value="Sec7"/>
    <property type="match status" value="1"/>
</dbReference>
<gene>
    <name evidence="3" type="ORF">FisN_22Hh041</name>
</gene>
<dbReference type="PANTHER" id="PTHR10663">
    <property type="entry name" value="GUANYL-NUCLEOTIDE EXCHANGE FACTOR"/>
    <property type="match status" value="1"/>
</dbReference>
<dbReference type="Gene3D" id="1.10.220.20">
    <property type="match status" value="1"/>
</dbReference>
<feature type="compositionally biased region" description="Low complexity" evidence="1">
    <location>
        <begin position="1857"/>
        <end position="1868"/>
    </location>
</feature>
<feature type="region of interest" description="Disordered" evidence="1">
    <location>
        <begin position="489"/>
        <end position="510"/>
    </location>
</feature>
<name>A0A1Z5K2I7_FISSO</name>
<dbReference type="Proteomes" id="UP000198406">
    <property type="component" value="Unassembled WGS sequence"/>
</dbReference>
<feature type="region of interest" description="Disordered" evidence="1">
    <location>
        <begin position="681"/>
        <end position="705"/>
    </location>
</feature>
<dbReference type="InterPro" id="IPR016024">
    <property type="entry name" value="ARM-type_fold"/>
</dbReference>
<feature type="region of interest" description="Disordered" evidence="1">
    <location>
        <begin position="757"/>
        <end position="789"/>
    </location>
</feature>
<feature type="region of interest" description="Disordered" evidence="1">
    <location>
        <begin position="1733"/>
        <end position="1902"/>
    </location>
</feature>
<feature type="compositionally biased region" description="Low complexity" evidence="1">
    <location>
        <begin position="1784"/>
        <end position="1803"/>
    </location>
</feature>
<feature type="region of interest" description="Disordered" evidence="1">
    <location>
        <begin position="347"/>
        <end position="373"/>
    </location>
</feature>
<dbReference type="InterPro" id="IPR032691">
    <property type="entry name" value="Mon2/Sec7/BIG1-like_HUS"/>
</dbReference>
<feature type="compositionally biased region" description="Polar residues" evidence="1">
    <location>
        <begin position="772"/>
        <end position="785"/>
    </location>
</feature>
<dbReference type="InterPro" id="IPR023394">
    <property type="entry name" value="Sec7_C_sf"/>
</dbReference>
<feature type="compositionally biased region" description="Pro residues" evidence="1">
    <location>
        <begin position="1806"/>
        <end position="1819"/>
    </location>
</feature>